<dbReference type="InterPro" id="IPR002104">
    <property type="entry name" value="Integrase_catalytic"/>
</dbReference>
<comment type="similarity">
    <text evidence="1">Belongs to the 'phage' integrase family.</text>
</comment>
<evidence type="ECO:0000313" key="5">
    <source>
        <dbReference type="EMBL" id="MBO8469286.1"/>
    </source>
</evidence>
<proteinExistence type="inferred from homology"/>
<dbReference type="Gene3D" id="1.10.150.130">
    <property type="match status" value="1"/>
</dbReference>
<keyword evidence="3" id="KW-0233">DNA recombination</keyword>
<evidence type="ECO:0000259" key="4">
    <source>
        <dbReference type="PROSITE" id="PS51898"/>
    </source>
</evidence>
<dbReference type="PROSITE" id="PS51898">
    <property type="entry name" value="TYR_RECOMBINASE"/>
    <property type="match status" value="1"/>
</dbReference>
<keyword evidence="2" id="KW-0238">DNA-binding</keyword>
<feature type="non-terminal residue" evidence="5">
    <location>
        <position position="1"/>
    </location>
</feature>
<protein>
    <submittedName>
        <fullName evidence="5">Tyrosine-type recombinase/integrase</fullName>
    </submittedName>
</protein>
<comment type="caution">
    <text evidence="5">The sequence shown here is derived from an EMBL/GenBank/DDBJ whole genome shotgun (WGS) entry which is preliminary data.</text>
</comment>
<evidence type="ECO:0000256" key="2">
    <source>
        <dbReference type="ARBA" id="ARBA00023125"/>
    </source>
</evidence>
<dbReference type="Proteomes" id="UP000810292">
    <property type="component" value="Unassembled WGS sequence"/>
</dbReference>
<evidence type="ECO:0000256" key="1">
    <source>
        <dbReference type="ARBA" id="ARBA00008857"/>
    </source>
</evidence>
<dbReference type="InterPro" id="IPR013762">
    <property type="entry name" value="Integrase-like_cat_sf"/>
</dbReference>
<reference evidence="5" key="1">
    <citation type="submission" date="2020-10" db="EMBL/GenBank/DDBJ databases">
        <authorList>
            <person name="Gilroy R."/>
        </authorList>
    </citation>
    <scope>NUCLEOTIDE SEQUENCE</scope>
    <source>
        <strain evidence="5">14700</strain>
    </source>
</reference>
<name>A0A9D9ID08_9SPIO</name>
<dbReference type="GO" id="GO:0006310">
    <property type="term" value="P:DNA recombination"/>
    <property type="evidence" value="ECO:0007669"/>
    <property type="project" value="UniProtKB-KW"/>
</dbReference>
<dbReference type="EMBL" id="JADIMF010000089">
    <property type="protein sequence ID" value="MBO8469286.1"/>
    <property type="molecule type" value="Genomic_DNA"/>
</dbReference>
<dbReference type="GO" id="GO:0015074">
    <property type="term" value="P:DNA integration"/>
    <property type="evidence" value="ECO:0007669"/>
    <property type="project" value="InterPro"/>
</dbReference>
<evidence type="ECO:0000313" key="6">
    <source>
        <dbReference type="Proteomes" id="UP000810292"/>
    </source>
</evidence>
<dbReference type="Pfam" id="PF00589">
    <property type="entry name" value="Phage_integrase"/>
    <property type="match status" value="1"/>
</dbReference>
<gene>
    <name evidence="5" type="ORF">IAA72_05835</name>
</gene>
<dbReference type="InterPro" id="IPR011010">
    <property type="entry name" value="DNA_brk_join_enz"/>
</dbReference>
<dbReference type="PANTHER" id="PTHR30349">
    <property type="entry name" value="PHAGE INTEGRASE-RELATED"/>
    <property type="match status" value="1"/>
</dbReference>
<dbReference type="PANTHER" id="PTHR30349:SF64">
    <property type="entry name" value="PROPHAGE INTEGRASE INTD-RELATED"/>
    <property type="match status" value="1"/>
</dbReference>
<dbReference type="InterPro" id="IPR050090">
    <property type="entry name" value="Tyrosine_recombinase_XerCD"/>
</dbReference>
<accession>A0A9D9ID08</accession>
<dbReference type="SUPFAM" id="SSF56349">
    <property type="entry name" value="DNA breaking-rejoining enzymes"/>
    <property type="match status" value="1"/>
</dbReference>
<dbReference type="InterPro" id="IPR010998">
    <property type="entry name" value="Integrase_recombinase_N"/>
</dbReference>
<sequence length="264" mass="30359">VNRFLSELKKRHHLANKTINNIRQILSTMLSDAVARQLIDANPVSGTLQRAVDEKKQELLTDDEWFKLFKPENMKEIWGGNLLHYAYSFVADLTGLRAGELLALTIEDVTPEMISVNKSYDSKHGIITTKKTSEERNIPITHEIYRMLYVSYHSHPKGKASYIFSSDGATPIKEGLARKAFYKALEKIGISEEERARRGITFHSWRHKFATDCVKANMHPLKIMALTGHKNAEMLFRYTDLNVAIDLETEIKSIQREKMKNIRI</sequence>
<dbReference type="Gene3D" id="1.10.443.10">
    <property type="entry name" value="Intergrase catalytic core"/>
    <property type="match status" value="1"/>
</dbReference>
<dbReference type="AlphaFoldDB" id="A0A9D9ID08"/>
<organism evidence="5 6">
    <name type="scientific">Candidatus Ornithospirochaeta stercoravium</name>
    <dbReference type="NCBI Taxonomy" id="2840897"/>
    <lineage>
        <taxon>Bacteria</taxon>
        <taxon>Pseudomonadati</taxon>
        <taxon>Spirochaetota</taxon>
        <taxon>Spirochaetia</taxon>
        <taxon>Spirochaetales</taxon>
        <taxon>Spirochaetaceae</taxon>
        <taxon>Spirochaetaceae incertae sedis</taxon>
        <taxon>Candidatus Ornithospirochaeta</taxon>
    </lineage>
</organism>
<reference evidence="5" key="2">
    <citation type="journal article" date="2021" name="PeerJ">
        <title>Extensive microbial diversity within the chicken gut microbiome revealed by metagenomics and culture.</title>
        <authorList>
            <person name="Gilroy R."/>
            <person name="Ravi A."/>
            <person name="Getino M."/>
            <person name="Pursley I."/>
            <person name="Horton D.L."/>
            <person name="Alikhan N.F."/>
            <person name="Baker D."/>
            <person name="Gharbi K."/>
            <person name="Hall N."/>
            <person name="Watson M."/>
            <person name="Adriaenssens E.M."/>
            <person name="Foster-Nyarko E."/>
            <person name="Jarju S."/>
            <person name="Secka A."/>
            <person name="Antonio M."/>
            <person name="Oren A."/>
            <person name="Chaudhuri R.R."/>
            <person name="La Ragione R."/>
            <person name="Hildebrand F."/>
            <person name="Pallen M.J."/>
        </authorList>
    </citation>
    <scope>NUCLEOTIDE SEQUENCE</scope>
    <source>
        <strain evidence="5">14700</strain>
    </source>
</reference>
<evidence type="ECO:0000256" key="3">
    <source>
        <dbReference type="ARBA" id="ARBA00023172"/>
    </source>
</evidence>
<feature type="domain" description="Tyr recombinase" evidence="4">
    <location>
        <begin position="55"/>
        <end position="252"/>
    </location>
</feature>
<dbReference type="GO" id="GO:0003677">
    <property type="term" value="F:DNA binding"/>
    <property type="evidence" value="ECO:0007669"/>
    <property type="project" value="UniProtKB-KW"/>
</dbReference>